<dbReference type="EMBL" id="QGHB01000021">
    <property type="protein sequence ID" value="PWK80883.1"/>
    <property type="molecule type" value="Genomic_DNA"/>
</dbReference>
<accession>A0A316HLF8</accession>
<proteinExistence type="predicted"/>
<dbReference type="Gene3D" id="1.25.40.10">
    <property type="entry name" value="Tetratricopeptide repeat domain"/>
    <property type="match status" value="1"/>
</dbReference>
<evidence type="ECO:0008006" key="3">
    <source>
        <dbReference type="Google" id="ProtNLM"/>
    </source>
</evidence>
<dbReference type="AlphaFoldDB" id="A0A316HLF8"/>
<sequence length="554" mass="60101">MELAELPERARQVFLRLCCMEESDRLTHFLRDADDGLAVLSEHGLITLAGRRVHLDPGAVVAGRAMVSPELARSVDEELAAHWTASLDVARDKGQADLIVTAAIGAAPYLHRLGRWDDLARMCGTALAHDRERGLALSREVLAEAVATENFLVASWAARDVSEALRADGRLDDARELARQASEHTERAGLGPWSRAAARVRELRIRSDQGDDRAVLDEVRQLLAALPETSGEEENTTYTHARGMVLELGMNAAAGIGDQTTSLDFTEQILAGMLAANAPEADLARARYVLGGRLVALGRDDEAREPLEWCRAFCAEHGDIGLLVQVIAVLMEIEDRAGNHARAIELTADALRLAYLMGDPHLISVRHHDFAVLLGRVETASPKVLAHYLASIFVAIRTDAPNVATEIEMLAWYAFAHGLPPRMELSEYIALAEQTEGVRLGELLSALPQRLPDELQVADRAMTRAGQIMQDWSPFLTAVVLRAVGDDRPGVDENLEIGFTGLEQSAGTGPLVTALRRVLAGERGPELLDGLGLLPYGLVSKALDAISEQERAGS</sequence>
<organism evidence="1 2">
    <name type="scientific">Lentzea atacamensis</name>
    <dbReference type="NCBI Taxonomy" id="531938"/>
    <lineage>
        <taxon>Bacteria</taxon>
        <taxon>Bacillati</taxon>
        <taxon>Actinomycetota</taxon>
        <taxon>Actinomycetes</taxon>
        <taxon>Pseudonocardiales</taxon>
        <taxon>Pseudonocardiaceae</taxon>
        <taxon>Lentzea</taxon>
    </lineage>
</organism>
<comment type="caution">
    <text evidence="1">The sequence shown here is derived from an EMBL/GenBank/DDBJ whole genome shotgun (WGS) entry which is preliminary data.</text>
</comment>
<evidence type="ECO:0000313" key="2">
    <source>
        <dbReference type="Proteomes" id="UP000246005"/>
    </source>
</evidence>
<dbReference type="SUPFAM" id="SSF48452">
    <property type="entry name" value="TPR-like"/>
    <property type="match status" value="1"/>
</dbReference>
<dbReference type="InterPro" id="IPR011990">
    <property type="entry name" value="TPR-like_helical_dom_sf"/>
</dbReference>
<dbReference type="Proteomes" id="UP000246005">
    <property type="component" value="Unassembled WGS sequence"/>
</dbReference>
<reference evidence="1 2" key="1">
    <citation type="submission" date="2018-05" db="EMBL/GenBank/DDBJ databases">
        <title>Genomic Encyclopedia of Type Strains, Phase IV (KMG-IV): sequencing the most valuable type-strain genomes for metagenomic binning, comparative biology and taxonomic classification.</title>
        <authorList>
            <person name="Goeker M."/>
        </authorList>
    </citation>
    <scope>NUCLEOTIDE SEQUENCE [LARGE SCALE GENOMIC DNA]</scope>
    <source>
        <strain evidence="1 2">DSM 45480</strain>
    </source>
</reference>
<gene>
    <name evidence="1" type="ORF">C8D88_12153</name>
</gene>
<name>A0A316HLF8_9PSEU</name>
<evidence type="ECO:0000313" key="1">
    <source>
        <dbReference type="EMBL" id="PWK80883.1"/>
    </source>
</evidence>
<protein>
    <recommendedName>
        <fullName evidence="3">MalT-like TPR region domain-containing protein</fullName>
    </recommendedName>
</protein>